<dbReference type="KEGG" id="mmai:sS8_1770"/>
<name>A0A250KQ58_9GAMM</name>
<dbReference type="Pfam" id="PF05359">
    <property type="entry name" value="DUF748"/>
    <property type="match status" value="1"/>
</dbReference>
<feature type="region of interest" description="Disordered" evidence="1">
    <location>
        <begin position="1121"/>
        <end position="1145"/>
    </location>
</feature>
<keyword evidence="2" id="KW-0472">Membrane</keyword>
<dbReference type="Proteomes" id="UP000266313">
    <property type="component" value="Chromosome"/>
</dbReference>
<dbReference type="InterPro" id="IPR036737">
    <property type="entry name" value="OmpA-like_sf"/>
</dbReference>
<dbReference type="Gene3D" id="3.30.1330.60">
    <property type="entry name" value="OmpA-like domain"/>
    <property type="match status" value="1"/>
</dbReference>
<feature type="region of interest" description="Disordered" evidence="1">
    <location>
        <begin position="333"/>
        <end position="361"/>
    </location>
</feature>
<dbReference type="PANTHER" id="PTHR30441:SF8">
    <property type="entry name" value="DUF748 DOMAIN-CONTAINING PROTEIN"/>
    <property type="match status" value="1"/>
</dbReference>
<dbReference type="InterPro" id="IPR008023">
    <property type="entry name" value="DUF748"/>
</dbReference>
<dbReference type="PANTHER" id="PTHR30441">
    <property type="entry name" value="DUF748 DOMAIN-CONTAINING PROTEIN"/>
    <property type="match status" value="1"/>
</dbReference>
<protein>
    <recommendedName>
        <fullName evidence="5">DUF748 domain-containing protein</fullName>
    </recommendedName>
</protein>
<keyword evidence="4" id="KW-1185">Reference proteome</keyword>
<sequence length="1145" mass="124990">MNRLARIARNPWILTITAALLVYTLAGFSLIPYLVRHYVPKLASQHLKRDASVGEVGFNPFVFTFEARDFDLKDTDGQPILRFSRLFIDFELESIFRRAWTFADFRLETPSVNAIVDQDGTLNLARIAEDVPKSEQPEQPDEPLPRLLIKHLSLTNGSAHYADYSKDTDITETVSPIDLELRTLTTLPEKTGDYQLVLKLPDGATLEWRGNLSLNPMLSDGDLRLDAFSLATPWRFLRDRLGLDEPSGRADLSAHYRYSRNSENTDLSVSNLALKLSELRLAMTGADDPILAMERIEAGNVGFDLAGRNISVPSLVIENGEVRASVDSSGSLNWQNLVKPEEPGGASSNSNDPPPDSASQTPWKLVVENFKTTDVEVAYTDASRRSPYVVSINRFGFGLKADAEIGTDETKARIEALAASLDRIALTEPGSPEPLAAWDAFEITDGQVDLEKREAIVGRAALKGGKAKIIRDKSGTIHLAEIFGPKNGSAVAPSSTEAGSRPAEQAWNFALKAFALEGFSLALVDRSLAPEIAYDFKDINIDLQNITNDNITPVTFDAALKIEQGGSLKTTGTASLKGDRAEAKVEADRINLTALHPLVSEFAKLKLESGDLSSALQVEFTQTERGPSVKTKGTLSVSDLLLNEAGSSGRFLSWKKLSADEIDFSLAPDRLSIREVRIDQPGSKITIFEDRSTNLAAVFKKPAASSAPDRKASTSRTATRQNSQKPFPVTVERVRVSNGVVDFSDLSLVIPFAALIHDFNGTVTDISTVASGRTHLAFAGRVNQFGSVNVDGAMNLMEQKKFSDIDVVFRNVSMTSLSPYSATFAGRKIQSGKLDLDLEYKIEDSLLKSENKIALENFTLGDRIESPNAVSLPLDLAVAVLTDSQGQINVSVPVEGDVDSPKFRYGKVVWEAVVTVLQNAATAPFRMIGSVFGDGEEHLDTVLFEPGGDTLPPPELEKIKKFGEALEKRPILKLTVHGQFDPERDGEALRSLSVRRAVSEKVGIEIKAGEDPGPLAFTNAKTQRALEELIIERAGPKALDEIQANFEKKSGRKPQRLGRLSALFGRASEDQEFYEQLFKHLVGNAPLEKSELEALGERRANAIRHELIALPGVDRTHIGAGKVESTSENIDGKVPSRLKPEALGG</sequence>
<reference evidence="3 4" key="1">
    <citation type="submission" date="2016-12" db="EMBL/GenBank/DDBJ databases">
        <title>Genome sequencing of Methylocaldum marinum.</title>
        <authorList>
            <person name="Takeuchi M."/>
            <person name="Kamagata Y."/>
            <person name="Hiraoka S."/>
            <person name="Oshima K."/>
            <person name="Hattori M."/>
            <person name="Iwasaki W."/>
        </authorList>
    </citation>
    <scope>NUCLEOTIDE SEQUENCE [LARGE SCALE GENOMIC DNA]</scope>
    <source>
        <strain evidence="3 4">S8</strain>
    </source>
</reference>
<dbReference type="GO" id="GO:0090313">
    <property type="term" value="P:regulation of protein targeting to membrane"/>
    <property type="evidence" value="ECO:0007669"/>
    <property type="project" value="TreeGrafter"/>
</dbReference>
<dbReference type="GO" id="GO:0005886">
    <property type="term" value="C:plasma membrane"/>
    <property type="evidence" value="ECO:0007669"/>
    <property type="project" value="TreeGrafter"/>
</dbReference>
<dbReference type="EMBL" id="AP017928">
    <property type="protein sequence ID" value="BBA33727.1"/>
    <property type="molecule type" value="Genomic_DNA"/>
</dbReference>
<evidence type="ECO:0008006" key="5">
    <source>
        <dbReference type="Google" id="ProtNLM"/>
    </source>
</evidence>
<gene>
    <name evidence="3" type="ORF">sS8_1770</name>
</gene>
<feature type="compositionally biased region" description="Polar residues" evidence="1">
    <location>
        <begin position="714"/>
        <end position="725"/>
    </location>
</feature>
<dbReference type="OrthoDB" id="9757969at2"/>
<evidence type="ECO:0000256" key="2">
    <source>
        <dbReference type="SAM" id="Phobius"/>
    </source>
</evidence>
<keyword evidence="2" id="KW-0812">Transmembrane</keyword>
<evidence type="ECO:0000313" key="4">
    <source>
        <dbReference type="Proteomes" id="UP000266313"/>
    </source>
</evidence>
<proteinExistence type="predicted"/>
<keyword evidence="2" id="KW-1133">Transmembrane helix</keyword>
<evidence type="ECO:0000313" key="3">
    <source>
        <dbReference type="EMBL" id="BBA33727.1"/>
    </source>
</evidence>
<accession>A0A250KQ58</accession>
<evidence type="ECO:0000256" key="1">
    <source>
        <dbReference type="SAM" id="MobiDB-lite"/>
    </source>
</evidence>
<organism evidence="3 4">
    <name type="scientific">Methylocaldum marinum</name>
    <dbReference type="NCBI Taxonomy" id="1432792"/>
    <lineage>
        <taxon>Bacteria</taxon>
        <taxon>Pseudomonadati</taxon>
        <taxon>Pseudomonadota</taxon>
        <taxon>Gammaproteobacteria</taxon>
        <taxon>Methylococcales</taxon>
        <taxon>Methylococcaceae</taxon>
        <taxon>Methylocaldum</taxon>
    </lineage>
</organism>
<dbReference type="RefSeq" id="WP_119629293.1">
    <property type="nucleotide sequence ID" value="NZ_AP017928.1"/>
</dbReference>
<dbReference type="AlphaFoldDB" id="A0A250KQ58"/>
<feature type="region of interest" description="Disordered" evidence="1">
    <location>
        <begin position="701"/>
        <end position="726"/>
    </location>
</feature>
<feature type="transmembrane region" description="Helical" evidence="2">
    <location>
        <begin position="12"/>
        <end position="35"/>
    </location>
</feature>
<dbReference type="InterPro" id="IPR052894">
    <property type="entry name" value="AsmA-related"/>
</dbReference>